<name>A0ABR4G3U7_9EURO</name>
<gene>
    <name evidence="2" type="ORF">BJX66DRAFT_305470</name>
</gene>
<evidence type="ECO:0000313" key="2">
    <source>
        <dbReference type="EMBL" id="KAL2793681.1"/>
    </source>
</evidence>
<organism evidence="2 3">
    <name type="scientific">Aspergillus keveii</name>
    <dbReference type="NCBI Taxonomy" id="714993"/>
    <lineage>
        <taxon>Eukaryota</taxon>
        <taxon>Fungi</taxon>
        <taxon>Dikarya</taxon>
        <taxon>Ascomycota</taxon>
        <taxon>Pezizomycotina</taxon>
        <taxon>Eurotiomycetes</taxon>
        <taxon>Eurotiomycetidae</taxon>
        <taxon>Eurotiales</taxon>
        <taxon>Aspergillaceae</taxon>
        <taxon>Aspergillus</taxon>
        <taxon>Aspergillus subgen. Nidulantes</taxon>
    </lineage>
</organism>
<keyword evidence="3" id="KW-1185">Reference proteome</keyword>
<evidence type="ECO:0000313" key="3">
    <source>
        <dbReference type="Proteomes" id="UP001610563"/>
    </source>
</evidence>
<feature type="chain" id="PRO_5046224588" evidence="1">
    <location>
        <begin position="23"/>
        <end position="174"/>
    </location>
</feature>
<proteinExistence type="predicted"/>
<accession>A0ABR4G3U7</accession>
<evidence type="ECO:0000256" key="1">
    <source>
        <dbReference type="SAM" id="SignalP"/>
    </source>
</evidence>
<comment type="caution">
    <text evidence="2">The sequence shown here is derived from an EMBL/GenBank/DDBJ whole genome shotgun (WGS) entry which is preliminary data.</text>
</comment>
<dbReference type="EMBL" id="JBFTWV010000054">
    <property type="protein sequence ID" value="KAL2793681.1"/>
    <property type="molecule type" value="Genomic_DNA"/>
</dbReference>
<reference evidence="2 3" key="1">
    <citation type="submission" date="2024-07" db="EMBL/GenBank/DDBJ databases">
        <title>Section-level genome sequencing and comparative genomics of Aspergillus sections Usti and Cavernicolus.</title>
        <authorList>
            <consortium name="Lawrence Berkeley National Laboratory"/>
            <person name="Nybo J.L."/>
            <person name="Vesth T.C."/>
            <person name="Theobald S."/>
            <person name="Frisvad J.C."/>
            <person name="Larsen T.O."/>
            <person name="Kjaerboelling I."/>
            <person name="Rothschild-Mancinelli K."/>
            <person name="Lyhne E.K."/>
            <person name="Kogle M.E."/>
            <person name="Barry K."/>
            <person name="Clum A."/>
            <person name="Na H."/>
            <person name="Ledsgaard L."/>
            <person name="Lin J."/>
            <person name="Lipzen A."/>
            <person name="Kuo A."/>
            <person name="Riley R."/>
            <person name="Mondo S."/>
            <person name="Labutti K."/>
            <person name="Haridas S."/>
            <person name="Pangalinan J."/>
            <person name="Salamov A.A."/>
            <person name="Simmons B.A."/>
            <person name="Magnuson J.K."/>
            <person name="Chen J."/>
            <person name="Drula E."/>
            <person name="Henrissat B."/>
            <person name="Wiebenga A."/>
            <person name="Lubbers R.J."/>
            <person name="Gomes A.C."/>
            <person name="Makela M.R."/>
            <person name="Stajich J."/>
            <person name="Grigoriev I.V."/>
            <person name="Mortensen U.H."/>
            <person name="De Vries R.P."/>
            <person name="Baker S.E."/>
            <person name="Andersen M.R."/>
        </authorList>
    </citation>
    <scope>NUCLEOTIDE SEQUENCE [LARGE SCALE GENOMIC DNA]</scope>
    <source>
        <strain evidence="2 3">CBS 209.92</strain>
    </source>
</reference>
<sequence>MRAFTSTLFALSLLAIPSLVRAECRLNNAIEDDEKTIEDREALCLSQGEDSWTFALQVSMVSVPTFDGDNPFGGVAGHSALIIYDNTCMRRGVYSPDNEGNDCGIDYVIQEDWLPYIITVTRINWDVGSPYFYFTYANGAYMIGENGATCTDISSGLRAEQGCKSAFPINGEPE</sequence>
<keyword evidence="1" id="KW-0732">Signal</keyword>
<feature type="signal peptide" evidence="1">
    <location>
        <begin position="1"/>
        <end position="22"/>
    </location>
</feature>
<protein>
    <submittedName>
        <fullName evidence="2">Uncharacterized protein</fullName>
    </submittedName>
</protein>
<dbReference type="Proteomes" id="UP001610563">
    <property type="component" value="Unassembled WGS sequence"/>
</dbReference>